<sequence length="86" mass="9187">MREEFAFVALFVPYPSSAFVPVEGLPSSLGGFAERQPVTPAIETLRELTSGAPVGGQATALALWPGWLTPAAPALTQWLLHRAGRR</sequence>
<proteinExistence type="predicted"/>
<comment type="caution">
    <text evidence="1">The sequence shown here is derived from an EMBL/GenBank/DDBJ whole genome shotgun (WGS) entry which is preliminary data.</text>
</comment>
<dbReference type="AlphaFoldDB" id="A0A840W442"/>
<name>A0A840W442_9ACTN</name>
<accession>A0A840W442</accession>
<gene>
    <name evidence="1" type="ORF">HNR07_002857</name>
</gene>
<reference evidence="1 2" key="1">
    <citation type="submission" date="2020-08" db="EMBL/GenBank/DDBJ databases">
        <title>Sequencing the genomes of 1000 actinobacteria strains.</title>
        <authorList>
            <person name="Klenk H.-P."/>
        </authorList>
    </citation>
    <scope>NUCLEOTIDE SEQUENCE [LARGE SCALE GENOMIC DNA]</scope>
    <source>
        <strain evidence="1 2">DSM 44598</strain>
    </source>
</reference>
<dbReference type="RefSeq" id="WP_184365349.1">
    <property type="nucleotide sequence ID" value="NZ_BAAAKM010000020.1"/>
</dbReference>
<evidence type="ECO:0000313" key="1">
    <source>
        <dbReference type="EMBL" id="MBB5491720.1"/>
    </source>
</evidence>
<protein>
    <submittedName>
        <fullName evidence="1">Uncharacterized protein</fullName>
    </submittedName>
</protein>
<keyword evidence="2" id="KW-1185">Reference proteome</keyword>
<dbReference type="Proteomes" id="UP000579647">
    <property type="component" value="Unassembled WGS sequence"/>
</dbReference>
<dbReference type="EMBL" id="JACHDO010000001">
    <property type="protein sequence ID" value="MBB5491720.1"/>
    <property type="molecule type" value="Genomic_DNA"/>
</dbReference>
<organism evidence="1 2">
    <name type="scientific">Nocardiopsis metallicus</name>
    <dbReference type="NCBI Taxonomy" id="179819"/>
    <lineage>
        <taxon>Bacteria</taxon>
        <taxon>Bacillati</taxon>
        <taxon>Actinomycetota</taxon>
        <taxon>Actinomycetes</taxon>
        <taxon>Streptosporangiales</taxon>
        <taxon>Nocardiopsidaceae</taxon>
        <taxon>Nocardiopsis</taxon>
    </lineage>
</organism>
<evidence type="ECO:0000313" key="2">
    <source>
        <dbReference type="Proteomes" id="UP000579647"/>
    </source>
</evidence>